<name>A0AA89QAI9_STRCU</name>
<gene>
    <name evidence="1" type="ORF">HNR72_006181</name>
</gene>
<dbReference type="Proteomes" id="UP000579531">
    <property type="component" value="Unassembled WGS sequence"/>
</dbReference>
<dbReference type="EMBL" id="JACHLX010000001">
    <property type="protein sequence ID" value="MBB5815153.1"/>
    <property type="molecule type" value="Genomic_DNA"/>
</dbReference>
<proteinExistence type="predicted"/>
<accession>A0AA89QAI9</accession>
<sequence length="250" mass="24797">MRHSSQGPSGGDDGGALLGGGVVALAQHAGVEDDVRHLGADEGGQFGDAPLLLVAVPLAVEPHQVGPVAAGEFADLAVAVGEEPLPGFQVLELGGDLGVAVVLQLRRAAGLAGGGVVGVVPVGVRVVEADLETLLAQGLGVAGDQVAAHVQLAVRGVPQGDPVVVAAGEDGVPGPGPREEPRPVARVVAGGREPVELGHVPVVRDDVVVERPGLLDAVDGVDAPVHEDAELGVLEPRLHGHEVSPFAGAG</sequence>
<reference evidence="1 2" key="1">
    <citation type="submission" date="2020-08" db="EMBL/GenBank/DDBJ databases">
        <title>Sequencing the genomes of 1000 actinobacteria strains.</title>
        <authorList>
            <person name="Klenk H.-P."/>
        </authorList>
    </citation>
    <scope>NUCLEOTIDE SEQUENCE [LARGE SCALE GENOMIC DNA]</scope>
    <source>
        <strain evidence="1 2">DSM 40129</strain>
    </source>
</reference>
<comment type="caution">
    <text evidence="1">The sequence shown here is derived from an EMBL/GenBank/DDBJ whole genome shotgun (WGS) entry which is preliminary data.</text>
</comment>
<organism evidence="1 2">
    <name type="scientific">Streptomyces collinus</name>
    <dbReference type="NCBI Taxonomy" id="42684"/>
    <lineage>
        <taxon>Bacteria</taxon>
        <taxon>Bacillati</taxon>
        <taxon>Actinomycetota</taxon>
        <taxon>Actinomycetes</taxon>
        <taxon>Kitasatosporales</taxon>
        <taxon>Streptomycetaceae</taxon>
        <taxon>Streptomyces</taxon>
    </lineage>
</organism>
<protein>
    <submittedName>
        <fullName evidence="1">Uncharacterized protein</fullName>
    </submittedName>
</protein>
<keyword evidence="2" id="KW-1185">Reference proteome</keyword>
<evidence type="ECO:0000313" key="2">
    <source>
        <dbReference type="Proteomes" id="UP000579531"/>
    </source>
</evidence>
<dbReference type="AlphaFoldDB" id="A0AA89QAI9"/>
<evidence type="ECO:0000313" key="1">
    <source>
        <dbReference type="EMBL" id="MBB5815153.1"/>
    </source>
</evidence>